<dbReference type="EMBL" id="VIKU02000004">
    <property type="protein sequence ID" value="NHF60425.1"/>
    <property type="molecule type" value="Genomic_DNA"/>
</dbReference>
<name>A0A967AW20_9FLAO</name>
<dbReference type="AlphaFoldDB" id="A0A967AW20"/>
<sequence>MDSKADKKLIKKHDLEIGSFYFYPNFMISEVKEGVAVGFENAQEMLALAKNYYGNTTPFVYITNRINSYSFNPTVHFKTTAMFPNLKGYAVVTYDPMNHDIAQMEQSFMNKPAKNFHSLEKAIEWAESLIVKD</sequence>
<evidence type="ECO:0000313" key="2">
    <source>
        <dbReference type="Proteomes" id="UP000707206"/>
    </source>
</evidence>
<reference evidence="1" key="1">
    <citation type="submission" date="2019-07" db="EMBL/GenBank/DDBJ databases">
        <authorList>
            <person name="De-Chao Zhang Q."/>
        </authorList>
    </citation>
    <scope>NUCLEOTIDE SEQUENCE</scope>
    <source>
        <strain evidence="1">TP-CH-4</strain>
    </source>
</reference>
<proteinExistence type="predicted"/>
<accession>A0A967AW20</accession>
<reference evidence="1" key="2">
    <citation type="submission" date="2020-03" db="EMBL/GenBank/DDBJ databases">
        <title>Flavobacteriaceae bacterium strain TP-CH-4, a member of the family Flavobacteriaceae isolated from a deep-sea seamount.</title>
        <authorList>
            <person name="Zhang D.-C."/>
        </authorList>
    </citation>
    <scope>NUCLEOTIDE SEQUENCE</scope>
    <source>
        <strain evidence="1">TP-CH-4</strain>
    </source>
</reference>
<dbReference type="Proteomes" id="UP000707206">
    <property type="component" value="Unassembled WGS sequence"/>
</dbReference>
<comment type="caution">
    <text evidence="1">The sequence shown here is derived from an EMBL/GenBank/DDBJ whole genome shotgun (WGS) entry which is preliminary data.</text>
</comment>
<keyword evidence="2" id="KW-1185">Reference proteome</keyword>
<protein>
    <recommendedName>
        <fullName evidence="3">STAS/SEC14 domain-containing protein</fullName>
    </recommendedName>
</protein>
<gene>
    <name evidence="1" type="ORF">FK220_013810</name>
</gene>
<organism evidence="1 2">
    <name type="scientific">Pelagihabitans pacificus</name>
    <dbReference type="NCBI Taxonomy" id="2696054"/>
    <lineage>
        <taxon>Bacteria</taxon>
        <taxon>Pseudomonadati</taxon>
        <taxon>Bacteroidota</taxon>
        <taxon>Flavobacteriia</taxon>
        <taxon>Flavobacteriales</taxon>
        <taxon>Flavobacteriaceae</taxon>
        <taxon>Pelagihabitans</taxon>
    </lineage>
</organism>
<dbReference type="RefSeq" id="WP_152574932.1">
    <property type="nucleotide sequence ID" value="NZ_VIKU02000004.1"/>
</dbReference>
<evidence type="ECO:0000313" key="1">
    <source>
        <dbReference type="EMBL" id="NHF60425.1"/>
    </source>
</evidence>
<evidence type="ECO:0008006" key="3">
    <source>
        <dbReference type="Google" id="ProtNLM"/>
    </source>
</evidence>